<feature type="domain" description="Lipoyl-binding" evidence="5">
    <location>
        <begin position="22"/>
        <end position="104"/>
    </location>
</feature>
<dbReference type="Pfam" id="PF01597">
    <property type="entry name" value="GCV_H"/>
    <property type="match status" value="1"/>
</dbReference>
<dbReference type="GO" id="GO:0005829">
    <property type="term" value="C:cytosol"/>
    <property type="evidence" value="ECO:0007669"/>
    <property type="project" value="TreeGrafter"/>
</dbReference>
<accession>A0A9D1N0Z8</accession>
<evidence type="ECO:0000256" key="1">
    <source>
        <dbReference type="ARBA" id="ARBA00009249"/>
    </source>
</evidence>
<evidence type="ECO:0000256" key="4">
    <source>
        <dbReference type="PIRSR" id="PIRSR617453-50"/>
    </source>
</evidence>
<evidence type="ECO:0000256" key="2">
    <source>
        <dbReference type="ARBA" id="ARBA00022823"/>
    </source>
</evidence>
<dbReference type="InterPro" id="IPR002930">
    <property type="entry name" value="GCV_H"/>
</dbReference>
<dbReference type="InterPro" id="IPR011053">
    <property type="entry name" value="Single_hybrid_motif"/>
</dbReference>
<dbReference type="PANTHER" id="PTHR11715">
    <property type="entry name" value="GLYCINE CLEAVAGE SYSTEM H PROTEIN"/>
    <property type="match status" value="1"/>
</dbReference>
<protein>
    <recommendedName>
        <fullName evidence="3">Glycine cleavage system H protein</fullName>
    </recommendedName>
</protein>
<evidence type="ECO:0000313" key="6">
    <source>
        <dbReference type="EMBL" id="HIU92855.1"/>
    </source>
</evidence>
<dbReference type="PROSITE" id="PS00189">
    <property type="entry name" value="LIPOYL"/>
    <property type="match status" value="1"/>
</dbReference>
<feature type="modified residue" description="N6-lipoyllysine" evidence="3 4">
    <location>
        <position position="63"/>
    </location>
</feature>
<dbReference type="CDD" id="cd06848">
    <property type="entry name" value="GCS_H"/>
    <property type="match status" value="1"/>
</dbReference>
<dbReference type="SUPFAM" id="SSF51230">
    <property type="entry name" value="Single hybrid motif"/>
    <property type="match status" value="1"/>
</dbReference>
<dbReference type="GO" id="GO:0009249">
    <property type="term" value="P:protein lipoylation"/>
    <property type="evidence" value="ECO:0007669"/>
    <property type="project" value="TreeGrafter"/>
</dbReference>
<sequence>MIPEGILCSKSHEYLLEGENGIYTVGLTDYAVEQLGDIVFIELPEAGTEFAKGEVFATVESVKAASEIYMPVGGRVVEINEKIVERPEILNESPYEEGWLIKIESEDAHADSGDLLEYEDYKEEIE</sequence>
<dbReference type="InterPro" id="IPR017453">
    <property type="entry name" value="GCV_H_sub"/>
</dbReference>
<dbReference type="GO" id="GO:0005960">
    <property type="term" value="C:glycine cleavage complex"/>
    <property type="evidence" value="ECO:0007669"/>
    <property type="project" value="InterPro"/>
</dbReference>
<dbReference type="Gene3D" id="2.40.50.100">
    <property type="match status" value="1"/>
</dbReference>
<gene>
    <name evidence="3 6" type="primary">gcvH</name>
    <name evidence="6" type="ORF">IAD26_06960</name>
</gene>
<keyword evidence="2 3" id="KW-0450">Lipoyl</keyword>
<comment type="similarity">
    <text evidence="1 3">Belongs to the GcvH family.</text>
</comment>
<dbReference type="AlphaFoldDB" id="A0A9D1N0Z8"/>
<comment type="subunit">
    <text evidence="3">The glycine cleavage system is composed of four proteins: P, T, L and H.</text>
</comment>
<comment type="caution">
    <text evidence="6">The sequence shown here is derived from an EMBL/GenBank/DDBJ whole genome shotgun (WGS) entry which is preliminary data.</text>
</comment>
<dbReference type="InterPro" id="IPR000089">
    <property type="entry name" value="Biotin_lipoyl"/>
</dbReference>
<name>A0A9D1N0Z8_9CLOT</name>
<dbReference type="PROSITE" id="PS50968">
    <property type="entry name" value="BIOTINYL_LIPOYL"/>
    <property type="match status" value="1"/>
</dbReference>
<dbReference type="NCBIfam" id="TIGR00527">
    <property type="entry name" value="gcvH"/>
    <property type="match status" value="1"/>
</dbReference>
<dbReference type="HAMAP" id="MF_00272">
    <property type="entry name" value="GcvH"/>
    <property type="match status" value="1"/>
</dbReference>
<dbReference type="NCBIfam" id="NF002270">
    <property type="entry name" value="PRK01202.1"/>
    <property type="match status" value="1"/>
</dbReference>
<reference evidence="6" key="1">
    <citation type="submission" date="2020-10" db="EMBL/GenBank/DDBJ databases">
        <authorList>
            <person name="Gilroy R."/>
        </authorList>
    </citation>
    <scope>NUCLEOTIDE SEQUENCE</scope>
    <source>
        <strain evidence="6">CHK154-7741</strain>
    </source>
</reference>
<dbReference type="InterPro" id="IPR003016">
    <property type="entry name" value="2-oxoA_DH_lipoyl-BS"/>
</dbReference>
<evidence type="ECO:0000313" key="7">
    <source>
        <dbReference type="Proteomes" id="UP000886748"/>
    </source>
</evidence>
<dbReference type="GO" id="GO:0019464">
    <property type="term" value="P:glycine decarboxylation via glycine cleavage system"/>
    <property type="evidence" value="ECO:0007669"/>
    <property type="project" value="UniProtKB-UniRule"/>
</dbReference>
<proteinExistence type="inferred from homology"/>
<evidence type="ECO:0000256" key="3">
    <source>
        <dbReference type="HAMAP-Rule" id="MF_00272"/>
    </source>
</evidence>
<organism evidence="6 7">
    <name type="scientific">Candidatus Limenecus avicola</name>
    <dbReference type="NCBI Taxonomy" id="2840847"/>
    <lineage>
        <taxon>Bacteria</taxon>
        <taxon>Bacillati</taxon>
        <taxon>Bacillota</taxon>
        <taxon>Clostridia</taxon>
        <taxon>Eubacteriales</taxon>
        <taxon>Clostridiaceae</taxon>
        <taxon>Clostridiaceae incertae sedis</taxon>
        <taxon>Candidatus Limenecus</taxon>
    </lineage>
</organism>
<comment type="cofactor">
    <cofactor evidence="3">
        <name>(R)-lipoate</name>
        <dbReference type="ChEBI" id="CHEBI:83088"/>
    </cofactor>
    <text evidence="3">Binds 1 lipoyl cofactor covalently.</text>
</comment>
<evidence type="ECO:0000259" key="5">
    <source>
        <dbReference type="PROSITE" id="PS50968"/>
    </source>
</evidence>
<dbReference type="InterPro" id="IPR033753">
    <property type="entry name" value="GCV_H/Fam206"/>
</dbReference>
<dbReference type="Proteomes" id="UP000886748">
    <property type="component" value="Unassembled WGS sequence"/>
</dbReference>
<dbReference type="PANTHER" id="PTHR11715:SF3">
    <property type="entry name" value="GLYCINE CLEAVAGE SYSTEM H PROTEIN-RELATED"/>
    <property type="match status" value="1"/>
</dbReference>
<reference evidence="6" key="2">
    <citation type="journal article" date="2021" name="PeerJ">
        <title>Extensive microbial diversity within the chicken gut microbiome revealed by metagenomics and culture.</title>
        <authorList>
            <person name="Gilroy R."/>
            <person name="Ravi A."/>
            <person name="Getino M."/>
            <person name="Pursley I."/>
            <person name="Horton D.L."/>
            <person name="Alikhan N.F."/>
            <person name="Baker D."/>
            <person name="Gharbi K."/>
            <person name="Hall N."/>
            <person name="Watson M."/>
            <person name="Adriaenssens E.M."/>
            <person name="Foster-Nyarko E."/>
            <person name="Jarju S."/>
            <person name="Secka A."/>
            <person name="Antonio M."/>
            <person name="Oren A."/>
            <person name="Chaudhuri R.R."/>
            <person name="La Ragione R."/>
            <person name="Hildebrand F."/>
            <person name="Pallen M.J."/>
        </authorList>
    </citation>
    <scope>NUCLEOTIDE SEQUENCE</scope>
    <source>
        <strain evidence="6">CHK154-7741</strain>
    </source>
</reference>
<comment type="function">
    <text evidence="3">The glycine cleavage system catalyzes the degradation of glycine. The H protein shuttles the methylamine group of glycine from the P protein to the T protein.</text>
</comment>
<dbReference type="EMBL" id="DVOD01000051">
    <property type="protein sequence ID" value="HIU92855.1"/>
    <property type="molecule type" value="Genomic_DNA"/>
</dbReference>